<dbReference type="InterPro" id="IPR036890">
    <property type="entry name" value="HATPase_C_sf"/>
</dbReference>
<evidence type="ECO:0000256" key="2">
    <source>
        <dbReference type="ARBA" id="ARBA00004370"/>
    </source>
</evidence>
<dbReference type="SMART" id="SM00304">
    <property type="entry name" value="HAMP"/>
    <property type="match status" value="1"/>
</dbReference>
<feature type="transmembrane region" description="Helical" evidence="8">
    <location>
        <begin position="12"/>
        <end position="35"/>
    </location>
</feature>
<dbReference type="PROSITE" id="PS50885">
    <property type="entry name" value="HAMP"/>
    <property type="match status" value="1"/>
</dbReference>
<evidence type="ECO:0000256" key="3">
    <source>
        <dbReference type="ARBA" id="ARBA00012438"/>
    </source>
</evidence>
<sequence length="527" mass="57485">MFTRRFLSLKARFGLGAFALGLVALLTATIMVVGMQRVSQRLDAALNAETRIERYAALSTQVSTFIVVAAEAVQTRRPAEVRRDRLASVTERILTTFARLRTDLEAAVEEARSLGIDEQSRRATQSIGIARMEALFRSTTDGFLSDSADPERLQGFLDIFATGFDPLLNGVVIDEKRARDAILAGISDLRRTLILTALGVAAATLCLLALFYWGLVRPQFRRLDLLRDAAQRIGREDFAVALPVTRPDEIGGLFSETNRMASALAERKSAVESEWTRLNEVIAERTAELRAANDRLAKTDEDRRRFFADISHELRTPLTVILMEAQIGQAGAPESRTAFATIETRARRLNRRIDDLLRVARSESGQLALDAQPLDLAQVMEEVIEETAAELDNAGLRLTSEAPAPVPVTGDPNWLRQVVAGLVRNAVRHARSGGRLHIAATVQGSEGRIAVSDNGPGLSDDPSALFERFKQAGEARAQGFGIGLALARWVTEAQGGRIAAESPLPRHAALGEAPGTRISVSLPLRDT</sequence>
<dbReference type="CDD" id="cd00082">
    <property type="entry name" value="HisKA"/>
    <property type="match status" value="1"/>
</dbReference>
<keyword evidence="11" id="KW-0547">Nucleotide-binding</keyword>
<dbReference type="SMART" id="SM00387">
    <property type="entry name" value="HATPase_c"/>
    <property type="match status" value="1"/>
</dbReference>
<dbReference type="CDD" id="cd06225">
    <property type="entry name" value="HAMP"/>
    <property type="match status" value="1"/>
</dbReference>
<dbReference type="PANTHER" id="PTHR43711:SF1">
    <property type="entry name" value="HISTIDINE KINASE 1"/>
    <property type="match status" value="1"/>
</dbReference>
<evidence type="ECO:0000256" key="1">
    <source>
        <dbReference type="ARBA" id="ARBA00000085"/>
    </source>
</evidence>
<dbReference type="Pfam" id="PF02518">
    <property type="entry name" value="HATPase_c"/>
    <property type="match status" value="1"/>
</dbReference>
<feature type="domain" description="Histidine kinase" evidence="9">
    <location>
        <begin position="309"/>
        <end position="526"/>
    </location>
</feature>
<evidence type="ECO:0000256" key="8">
    <source>
        <dbReference type="SAM" id="Phobius"/>
    </source>
</evidence>
<organism evidence="11 12">
    <name type="scientific">Litorisediminicola beolgyonensis</name>
    <dbReference type="NCBI Taxonomy" id="1173614"/>
    <lineage>
        <taxon>Bacteria</taxon>
        <taxon>Pseudomonadati</taxon>
        <taxon>Pseudomonadota</taxon>
        <taxon>Alphaproteobacteria</taxon>
        <taxon>Rhodobacterales</taxon>
        <taxon>Paracoccaceae</taxon>
        <taxon>Litorisediminicola</taxon>
    </lineage>
</organism>
<keyword evidence="7" id="KW-0902">Two-component regulatory system</keyword>
<gene>
    <name evidence="11" type="ORF">ACFQ4E_11665</name>
</gene>
<evidence type="ECO:0000256" key="4">
    <source>
        <dbReference type="ARBA" id="ARBA00022553"/>
    </source>
</evidence>
<proteinExistence type="predicted"/>
<dbReference type="Pfam" id="PF00512">
    <property type="entry name" value="HisKA"/>
    <property type="match status" value="1"/>
</dbReference>
<keyword evidence="5" id="KW-0808">Transferase</keyword>
<comment type="caution">
    <text evidence="11">The sequence shown here is derived from an EMBL/GenBank/DDBJ whole genome shotgun (WGS) entry which is preliminary data.</text>
</comment>
<evidence type="ECO:0000259" key="10">
    <source>
        <dbReference type="PROSITE" id="PS50885"/>
    </source>
</evidence>
<dbReference type="Gene3D" id="6.10.340.10">
    <property type="match status" value="1"/>
</dbReference>
<feature type="transmembrane region" description="Helical" evidence="8">
    <location>
        <begin position="193"/>
        <end position="215"/>
    </location>
</feature>
<dbReference type="PANTHER" id="PTHR43711">
    <property type="entry name" value="TWO-COMPONENT HISTIDINE KINASE"/>
    <property type="match status" value="1"/>
</dbReference>
<dbReference type="PRINTS" id="PR00344">
    <property type="entry name" value="BCTRLSENSOR"/>
</dbReference>
<accession>A0ABW3ZJ81</accession>
<dbReference type="InterPro" id="IPR003660">
    <property type="entry name" value="HAMP_dom"/>
</dbReference>
<name>A0ABW3ZJ81_9RHOB</name>
<evidence type="ECO:0000313" key="11">
    <source>
        <dbReference type="EMBL" id="MFD1343078.1"/>
    </source>
</evidence>
<dbReference type="Gene3D" id="3.30.565.10">
    <property type="entry name" value="Histidine kinase-like ATPase, C-terminal domain"/>
    <property type="match status" value="1"/>
</dbReference>
<dbReference type="SUPFAM" id="SSF55874">
    <property type="entry name" value="ATPase domain of HSP90 chaperone/DNA topoisomerase II/histidine kinase"/>
    <property type="match status" value="1"/>
</dbReference>
<dbReference type="Pfam" id="PF00672">
    <property type="entry name" value="HAMP"/>
    <property type="match status" value="1"/>
</dbReference>
<dbReference type="InterPro" id="IPR003594">
    <property type="entry name" value="HATPase_dom"/>
</dbReference>
<dbReference type="InterPro" id="IPR036097">
    <property type="entry name" value="HisK_dim/P_sf"/>
</dbReference>
<keyword evidence="8" id="KW-0812">Transmembrane</keyword>
<comment type="subcellular location">
    <subcellularLocation>
        <location evidence="2">Membrane</location>
    </subcellularLocation>
</comment>
<keyword evidence="8" id="KW-1133">Transmembrane helix</keyword>
<dbReference type="PROSITE" id="PS50109">
    <property type="entry name" value="HIS_KIN"/>
    <property type="match status" value="1"/>
</dbReference>
<comment type="catalytic activity">
    <reaction evidence="1">
        <text>ATP + protein L-histidine = ADP + protein N-phospho-L-histidine.</text>
        <dbReference type="EC" id="2.7.13.3"/>
    </reaction>
</comment>
<dbReference type="InterPro" id="IPR003661">
    <property type="entry name" value="HisK_dim/P_dom"/>
</dbReference>
<dbReference type="InterPro" id="IPR050736">
    <property type="entry name" value="Sensor_HK_Regulatory"/>
</dbReference>
<evidence type="ECO:0000256" key="6">
    <source>
        <dbReference type="ARBA" id="ARBA00022777"/>
    </source>
</evidence>
<keyword evidence="8" id="KW-0472">Membrane</keyword>
<dbReference type="InterPro" id="IPR004358">
    <property type="entry name" value="Sig_transdc_His_kin-like_C"/>
</dbReference>
<dbReference type="SUPFAM" id="SSF47384">
    <property type="entry name" value="Homodimeric domain of signal transducing histidine kinase"/>
    <property type="match status" value="1"/>
</dbReference>
<keyword evidence="12" id="KW-1185">Reference proteome</keyword>
<dbReference type="Proteomes" id="UP001597135">
    <property type="component" value="Unassembled WGS sequence"/>
</dbReference>
<feature type="domain" description="HAMP" evidence="10">
    <location>
        <begin position="217"/>
        <end position="269"/>
    </location>
</feature>
<dbReference type="SMART" id="SM00388">
    <property type="entry name" value="HisKA"/>
    <property type="match status" value="1"/>
</dbReference>
<dbReference type="EC" id="2.7.13.3" evidence="3"/>
<dbReference type="SUPFAM" id="SSF158472">
    <property type="entry name" value="HAMP domain-like"/>
    <property type="match status" value="1"/>
</dbReference>
<keyword evidence="11" id="KW-0067">ATP-binding</keyword>
<evidence type="ECO:0000256" key="7">
    <source>
        <dbReference type="ARBA" id="ARBA00023012"/>
    </source>
</evidence>
<evidence type="ECO:0000256" key="5">
    <source>
        <dbReference type="ARBA" id="ARBA00022679"/>
    </source>
</evidence>
<dbReference type="RefSeq" id="WP_386803696.1">
    <property type="nucleotide sequence ID" value="NZ_JBHTMU010000018.1"/>
</dbReference>
<dbReference type="GO" id="GO:0005524">
    <property type="term" value="F:ATP binding"/>
    <property type="evidence" value="ECO:0007669"/>
    <property type="project" value="UniProtKB-KW"/>
</dbReference>
<keyword evidence="6" id="KW-0418">Kinase</keyword>
<reference evidence="12" key="1">
    <citation type="journal article" date="2019" name="Int. J. Syst. Evol. Microbiol.">
        <title>The Global Catalogue of Microorganisms (GCM) 10K type strain sequencing project: providing services to taxonomists for standard genome sequencing and annotation.</title>
        <authorList>
            <consortium name="The Broad Institute Genomics Platform"/>
            <consortium name="The Broad Institute Genome Sequencing Center for Infectious Disease"/>
            <person name="Wu L."/>
            <person name="Ma J."/>
        </authorList>
    </citation>
    <scope>NUCLEOTIDE SEQUENCE [LARGE SCALE GENOMIC DNA]</scope>
    <source>
        <strain evidence="12">CCUG 62953</strain>
    </source>
</reference>
<evidence type="ECO:0000313" key="12">
    <source>
        <dbReference type="Proteomes" id="UP001597135"/>
    </source>
</evidence>
<dbReference type="InterPro" id="IPR005467">
    <property type="entry name" value="His_kinase_dom"/>
</dbReference>
<feature type="transmembrane region" description="Helical" evidence="8">
    <location>
        <begin position="55"/>
        <end position="73"/>
    </location>
</feature>
<protein>
    <recommendedName>
        <fullName evidence="3">histidine kinase</fullName>
        <ecNumber evidence="3">2.7.13.3</ecNumber>
    </recommendedName>
</protein>
<dbReference type="Gene3D" id="1.10.287.130">
    <property type="match status" value="1"/>
</dbReference>
<keyword evidence="4" id="KW-0597">Phosphoprotein</keyword>
<dbReference type="EMBL" id="JBHTMU010000018">
    <property type="protein sequence ID" value="MFD1343078.1"/>
    <property type="molecule type" value="Genomic_DNA"/>
</dbReference>
<evidence type="ECO:0000259" key="9">
    <source>
        <dbReference type="PROSITE" id="PS50109"/>
    </source>
</evidence>